<dbReference type="PANTHER" id="PTHR43399">
    <property type="entry name" value="SUBTILISIN-RELATED"/>
    <property type="match status" value="1"/>
</dbReference>
<feature type="compositionally biased region" description="Low complexity" evidence="6">
    <location>
        <begin position="236"/>
        <end position="250"/>
    </location>
</feature>
<dbReference type="PROSITE" id="PS00138">
    <property type="entry name" value="SUBTILASE_SER"/>
    <property type="match status" value="1"/>
</dbReference>
<comment type="caution">
    <text evidence="5">Lacks conserved residue(s) required for the propagation of feature annotation.</text>
</comment>
<dbReference type="SUPFAM" id="SSF52743">
    <property type="entry name" value="Subtilisin-like"/>
    <property type="match status" value="1"/>
</dbReference>
<dbReference type="EMBL" id="PGCI01000687">
    <property type="protein sequence ID" value="PLW21251.1"/>
    <property type="molecule type" value="Genomic_DNA"/>
</dbReference>
<name>A0A2N5T6X9_9BASI</name>
<comment type="caution">
    <text evidence="8">The sequence shown here is derived from an EMBL/GenBank/DDBJ whole genome shotgun (WGS) entry which is preliminary data.</text>
</comment>
<dbReference type="Proteomes" id="UP000235392">
    <property type="component" value="Unassembled WGS sequence"/>
</dbReference>
<dbReference type="InterPro" id="IPR051048">
    <property type="entry name" value="Peptidase_S8/S53_subtilisin"/>
</dbReference>
<evidence type="ECO:0000256" key="1">
    <source>
        <dbReference type="ARBA" id="ARBA00011073"/>
    </source>
</evidence>
<dbReference type="GO" id="GO:0006508">
    <property type="term" value="P:proteolysis"/>
    <property type="evidence" value="ECO:0007669"/>
    <property type="project" value="UniProtKB-KW"/>
</dbReference>
<dbReference type="InterPro" id="IPR036852">
    <property type="entry name" value="Peptidase_S8/S53_dom_sf"/>
</dbReference>
<evidence type="ECO:0000256" key="5">
    <source>
        <dbReference type="PROSITE-ProRule" id="PRU01240"/>
    </source>
</evidence>
<feature type="domain" description="Peptidase S8/S53" evidence="7">
    <location>
        <begin position="69"/>
        <end position="147"/>
    </location>
</feature>
<comment type="similarity">
    <text evidence="1 5">Belongs to the peptidase S8 family.</text>
</comment>
<dbReference type="AlphaFoldDB" id="A0A2N5T6X9"/>
<keyword evidence="3" id="KW-0378">Hydrolase</keyword>
<evidence type="ECO:0000256" key="2">
    <source>
        <dbReference type="ARBA" id="ARBA00022670"/>
    </source>
</evidence>
<accession>A0A2N5T6X9</accession>
<sequence>MDACNELPNHTPNLTDYMVLVRQGTCPFFVKALNVVAKGAKHNLFHMNSTSILPSPEKIFIPSHPACLYCYSQYGPSFDFDSPQPAVAGVGGNVVSTIPMEEGGYASLSGTSMATPQIAGVAALILSARGKNFTGITMRSRLATTTKLLNRVRSPSIDSAIHQGGGLIDAFCAVWTNTTVLVPSLVLNDTVSFRGKQEFTMFNNGTSMVNYILTHRPAVTLQTFSPQTKYRQPDLNPSSSNQSATAQTSPQKFSVMPGSSQVVKVNFSPPK</sequence>
<evidence type="ECO:0000256" key="4">
    <source>
        <dbReference type="ARBA" id="ARBA00022825"/>
    </source>
</evidence>
<dbReference type="PANTHER" id="PTHR43399:SF4">
    <property type="entry name" value="CELL WALL-ASSOCIATED PROTEASE"/>
    <property type="match status" value="1"/>
</dbReference>
<keyword evidence="2" id="KW-0645">Protease</keyword>
<dbReference type="InterPro" id="IPR000209">
    <property type="entry name" value="Peptidase_S8/S53_dom"/>
</dbReference>
<keyword evidence="4" id="KW-0720">Serine protease</keyword>
<feature type="region of interest" description="Disordered" evidence="6">
    <location>
        <begin position="228"/>
        <end position="271"/>
    </location>
</feature>
<dbReference type="Gene3D" id="3.40.50.200">
    <property type="entry name" value="Peptidase S8/S53 domain"/>
    <property type="match status" value="1"/>
</dbReference>
<evidence type="ECO:0000256" key="6">
    <source>
        <dbReference type="SAM" id="MobiDB-lite"/>
    </source>
</evidence>
<dbReference type="InterPro" id="IPR023828">
    <property type="entry name" value="Peptidase_S8_Ser-AS"/>
</dbReference>
<dbReference type="PROSITE" id="PS51892">
    <property type="entry name" value="SUBTILASE"/>
    <property type="match status" value="1"/>
</dbReference>
<gene>
    <name evidence="9" type="ORF">PCASD_11804</name>
    <name evidence="8" type="ORF">PCASD_17588</name>
</gene>
<proteinExistence type="inferred from homology"/>
<dbReference type="EMBL" id="PGCI01000133">
    <property type="protein sequence ID" value="PLW38074.1"/>
    <property type="molecule type" value="Genomic_DNA"/>
</dbReference>
<evidence type="ECO:0000313" key="8">
    <source>
        <dbReference type="EMBL" id="PLW21251.1"/>
    </source>
</evidence>
<dbReference type="GO" id="GO:0004252">
    <property type="term" value="F:serine-type endopeptidase activity"/>
    <property type="evidence" value="ECO:0007669"/>
    <property type="project" value="InterPro"/>
</dbReference>
<evidence type="ECO:0000313" key="9">
    <source>
        <dbReference type="EMBL" id="PLW38074.1"/>
    </source>
</evidence>
<evidence type="ECO:0000259" key="7">
    <source>
        <dbReference type="Pfam" id="PF00082"/>
    </source>
</evidence>
<evidence type="ECO:0000256" key="3">
    <source>
        <dbReference type="ARBA" id="ARBA00022801"/>
    </source>
</evidence>
<protein>
    <recommendedName>
        <fullName evidence="7">Peptidase S8/S53 domain-containing protein</fullName>
    </recommendedName>
</protein>
<organism evidence="8 10">
    <name type="scientific">Puccinia coronata f. sp. avenae</name>
    <dbReference type="NCBI Taxonomy" id="200324"/>
    <lineage>
        <taxon>Eukaryota</taxon>
        <taxon>Fungi</taxon>
        <taxon>Dikarya</taxon>
        <taxon>Basidiomycota</taxon>
        <taxon>Pucciniomycotina</taxon>
        <taxon>Pucciniomycetes</taxon>
        <taxon>Pucciniales</taxon>
        <taxon>Pucciniaceae</taxon>
        <taxon>Puccinia</taxon>
    </lineage>
</organism>
<evidence type="ECO:0000313" key="10">
    <source>
        <dbReference type="Proteomes" id="UP000235392"/>
    </source>
</evidence>
<dbReference type="Pfam" id="PF00082">
    <property type="entry name" value="Peptidase_S8"/>
    <property type="match status" value="1"/>
</dbReference>
<reference evidence="8 10" key="1">
    <citation type="submission" date="2017-11" db="EMBL/GenBank/DDBJ databases">
        <title>De novo assembly and phasing of dikaryotic genomes from two isolates of Puccinia coronata f. sp. avenae, the causal agent of oat crown rust.</title>
        <authorList>
            <person name="Miller M.E."/>
            <person name="Zhang Y."/>
            <person name="Omidvar V."/>
            <person name="Sperschneider J."/>
            <person name="Schwessinger B."/>
            <person name="Raley C."/>
            <person name="Palmer J.M."/>
            <person name="Garnica D."/>
            <person name="Upadhyaya N."/>
            <person name="Rathjen J."/>
            <person name="Taylor J.M."/>
            <person name="Park R.F."/>
            <person name="Dodds P.N."/>
            <person name="Hirsch C.D."/>
            <person name="Kianian S.F."/>
            <person name="Figueroa M."/>
        </authorList>
    </citation>
    <scope>NUCLEOTIDE SEQUENCE [LARGE SCALE GENOMIC DNA]</scope>
    <source>
        <strain evidence="8">12SD80</strain>
    </source>
</reference>